<dbReference type="STRING" id="554065.E1ZSG9"/>
<reference evidence="11 12" key="1">
    <citation type="journal article" date="2010" name="Plant Cell">
        <title>The Chlorella variabilis NC64A genome reveals adaptation to photosymbiosis, coevolution with viruses, and cryptic sex.</title>
        <authorList>
            <person name="Blanc G."/>
            <person name="Duncan G."/>
            <person name="Agarkova I."/>
            <person name="Borodovsky M."/>
            <person name="Gurnon J."/>
            <person name="Kuo A."/>
            <person name="Lindquist E."/>
            <person name="Lucas S."/>
            <person name="Pangilinan J."/>
            <person name="Polle J."/>
            <person name="Salamov A."/>
            <person name="Terry A."/>
            <person name="Yamada T."/>
            <person name="Dunigan D.D."/>
            <person name="Grigoriev I.V."/>
            <person name="Claverie J.M."/>
            <person name="Van Etten J.L."/>
        </authorList>
    </citation>
    <scope>NUCLEOTIDE SEQUENCE [LARGE SCALE GENOMIC DNA]</scope>
    <source>
        <strain evidence="11 12">NC64A</strain>
    </source>
</reference>
<accession>E1ZSG9</accession>
<evidence type="ECO:0000256" key="2">
    <source>
        <dbReference type="ARBA" id="ARBA00005420"/>
    </source>
</evidence>
<keyword evidence="3" id="KW-0444">Lipid biosynthesis</keyword>
<evidence type="ECO:0000256" key="10">
    <source>
        <dbReference type="ARBA" id="ARBA00023315"/>
    </source>
</evidence>
<dbReference type="FunCoup" id="E1ZSG9">
    <property type="interactions" value="702"/>
</dbReference>
<feature type="non-terminal residue" evidence="11">
    <location>
        <position position="1"/>
    </location>
</feature>
<dbReference type="KEGG" id="cvr:CHLNCDRAFT_10860"/>
<keyword evidence="4" id="KW-0808">Transferase</keyword>
<dbReference type="Proteomes" id="UP000008141">
    <property type="component" value="Unassembled WGS sequence"/>
</dbReference>
<comment type="similarity">
    <text evidence="2">Belongs to the diacylglycerol acyltransferase family.</text>
</comment>
<evidence type="ECO:0000256" key="4">
    <source>
        <dbReference type="ARBA" id="ARBA00022679"/>
    </source>
</evidence>
<evidence type="ECO:0000256" key="8">
    <source>
        <dbReference type="ARBA" id="ARBA00023098"/>
    </source>
</evidence>
<evidence type="ECO:0000256" key="6">
    <source>
        <dbReference type="ARBA" id="ARBA00022824"/>
    </source>
</evidence>
<keyword evidence="6" id="KW-0256">Endoplasmic reticulum</keyword>
<gene>
    <name evidence="11" type="ORF">CHLNCDRAFT_10860</name>
</gene>
<dbReference type="GO" id="GO:0005789">
    <property type="term" value="C:endoplasmic reticulum membrane"/>
    <property type="evidence" value="ECO:0007669"/>
    <property type="project" value="UniProtKB-SubCell"/>
</dbReference>
<evidence type="ECO:0000256" key="1">
    <source>
        <dbReference type="ARBA" id="ARBA00004477"/>
    </source>
</evidence>
<dbReference type="Pfam" id="PF03982">
    <property type="entry name" value="DAGAT"/>
    <property type="match status" value="1"/>
</dbReference>
<proteinExistence type="inferred from homology"/>
<dbReference type="eggNOG" id="KOG0831">
    <property type="taxonomic scope" value="Eukaryota"/>
</dbReference>
<keyword evidence="9" id="KW-0472">Membrane</keyword>
<dbReference type="PANTHER" id="PTHR12317:SF63">
    <property type="entry name" value="DIACYLGLYCEROL O-ACYLTRANSFERASE 2"/>
    <property type="match status" value="1"/>
</dbReference>
<feature type="non-terminal residue" evidence="11">
    <location>
        <position position="227"/>
    </location>
</feature>
<keyword evidence="12" id="KW-1185">Reference proteome</keyword>
<name>E1ZSG9_CHLVA</name>
<evidence type="ECO:0008006" key="13">
    <source>
        <dbReference type="Google" id="ProtNLM"/>
    </source>
</evidence>
<dbReference type="RefSeq" id="XP_005843408.1">
    <property type="nucleotide sequence ID" value="XM_005843346.1"/>
</dbReference>
<dbReference type="OrthoDB" id="264532at2759"/>
<dbReference type="GO" id="GO:0019432">
    <property type="term" value="P:triglyceride biosynthetic process"/>
    <property type="evidence" value="ECO:0007669"/>
    <property type="project" value="TreeGrafter"/>
</dbReference>
<evidence type="ECO:0000313" key="12">
    <source>
        <dbReference type="Proteomes" id="UP000008141"/>
    </source>
</evidence>
<evidence type="ECO:0000313" key="11">
    <source>
        <dbReference type="EMBL" id="EFN51306.1"/>
    </source>
</evidence>
<keyword evidence="10" id="KW-0012">Acyltransferase</keyword>
<dbReference type="InterPro" id="IPR007130">
    <property type="entry name" value="DAGAT"/>
</dbReference>
<keyword evidence="7" id="KW-1133">Transmembrane helix</keyword>
<protein>
    <recommendedName>
        <fullName evidence="13">Acyltransferase</fullName>
    </recommendedName>
</protein>
<evidence type="ECO:0000256" key="9">
    <source>
        <dbReference type="ARBA" id="ARBA00023136"/>
    </source>
</evidence>
<evidence type="ECO:0000256" key="5">
    <source>
        <dbReference type="ARBA" id="ARBA00022692"/>
    </source>
</evidence>
<keyword evidence="8" id="KW-0443">Lipid metabolism</keyword>
<dbReference type="OMA" id="IMGVACT"/>
<comment type="subcellular location">
    <subcellularLocation>
        <location evidence="1">Endoplasmic reticulum membrane</location>
        <topology evidence="1">Multi-pass membrane protein</topology>
    </subcellularLocation>
</comment>
<dbReference type="SUPFAM" id="SSF69593">
    <property type="entry name" value="Glycerol-3-phosphate (1)-acyltransferase"/>
    <property type="match status" value="1"/>
</dbReference>
<evidence type="ECO:0000256" key="3">
    <source>
        <dbReference type="ARBA" id="ARBA00022516"/>
    </source>
</evidence>
<dbReference type="GeneID" id="17350720"/>
<dbReference type="GO" id="GO:0004144">
    <property type="term" value="F:diacylglycerol O-acyltransferase activity"/>
    <property type="evidence" value="ECO:0007669"/>
    <property type="project" value="TreeGrafter"/>
</dbReference>
<dbReference type="InParanoid" id="E1ZSG9"/>
<evidence type="ECO:0000256" key="7">
    <source>
        <dbReference type="ARBA" id="ARBA00022989"/>
    </source>
</evidence>
<dbReference type="EMBL" id="GL433866">
    <property type="protein sequence ID" value="EFN51306.1"/>
    <property type="molecule type" value="Genomic_DNA"/>
</dbReference>
<sequence length="227" mass="25376">DYFPMTIEFEDKDAFKEDRPFVVGYEPHSVLPVGSCMFTTYAQSPVPPSLTNTHIAVTGTVFLAPYMRNFLWWMGCRSASREVLQSSLASGTTVVLCPGGVQECFYMDPQPDREVVFLKQRTGFIRLAMRAGAPVVPVFAFGQTPHYSFVRRIGYVPMFVWGYLGSAVPYQVPMHLVVGKPIHVPHRADPSPEEVWQHLEQYIAALAGIFERHKAAAGHPDATLTII</sequence>
<dbReference type="AlphaFoldDB" id="E1ZSG9"/>
<dbReference type="CDD" id="cd07987">
    <property type="entry name" value="LPLAT_MGAT-like"/>
    <property type="match status" value="1"/>
</dbReference>
<keyword evidence="5" id="KW-0812">Transmembrane</keyword>
<dbReference type="PANTHER" id="PTHR12317">
    <property type="entry name" value="DIACYLGLYCEROL O-ACYLTRANSFERASE"/>
    <property type="match status" value="1"/>
</dbReference>
<organism evidence="12">
    <name type="scientific">Chlorella variabilis</name>
    <name type="common">Green alga</name>
    <dbReference type="NCBI Taxonomy" id="554065"/>
    <lineage>
        <taxon>Eukaryota</taxon>
        <taxon>Viridiplantae</taxon>
        <taxon>Chlorophyta</taxon>
        <taxon>core chlorophytes</taxon>
        <taxon>Trebouxiophyceae</taxon>
        <taxon>Chlorellales</taxon>
        <taxon>Chlorellaceae</taxon>
        <taxon>Chlorella clade</taxon>
        <taxon>Chlorella</taxon>
    </lineage>
</organism>